<name>A0ABS6FRR7_9BACL</name>
<dbReference type="EMBL" id="JAHLQJ010000010">
    <property type="protein sequence ID" value="MBU5672664.1"/>
    <property type="molecule type" value="Genomic_DNA"/>
</dbReference>
<evidence type="ECO:0000313" key="2">
    <source>
        <dbReference type="Proteomes" id="UP000743001"/>
    </source>
</evidence>
<organism evidence="1 2">
    <name type="scientific">Paenibacillus brevis</name>
    <dbReference type="NCBI Taxonomy" id="2841508"/>
    <lineage>
        <taxon>Bacteria</taxon>
        <taxon>Bacillati</taxon>
        <taxon>Bacillota</taxon>
        <taxon>Bacilli</taxon>
        <taxon>Bacillales</taxon>
        <taxon>Paenibacillaceae</taxon>
        <taxon>Paenibacillus</taxon>
    </lineage>
</organism>
<evidence type="ECO:0008006" key="3">
    <source>
        <dbReference type="Google" id="ProtNLM"/>
    </source>
</evidence>
<evidence type="ECO:0000313" key="1">
    <source>
        <dbReference type="EMBL" id="MBU5672664.1"/>
    </source>
</evidence>
<comment type="caution">
    <text evidence="1">The sequence shown here is derived from an EMBL/GenBank/DDBJ whole genome shotgun (WGS) entry which is preliminary data.</text>
</comment>
<dbReference type="RefSeq" id="WP_216479249.1">
    <property type="nucleotide sequence ID" value="NZ_JAHLQJ010000010.1"/>
</dbReference>
<reference evidence="1 2" key="1">
    <citation type="submission" date="2021-06" db="EMBL/GenBank/DDBJ databases">
        <authorList>
            <person name="Sun Q."/>
            <person name="Li D."/>
        </authorList>
    </citation>
    <scope>NUCLEOTIDE SEQUENCE [LARGE SCALE GENOMIC DNA]</scope>
    <source>
        <strain evidence="1 2">MSJ-6</strain>
    </source>
</reference>
<proteinExistence type="predicted"/>
<dbReference type="Proteomes" id="UP000743001">
    <property type="component" value="Unassembled WGS sequence"/>
</dbReference>
<sequence length="93" mass="11281">MLDDLERKLLRVLSNYRHSHRSMPIEKDLVRMMGRKMPVINRGLLGLEQKGYIEWRPPYLDTIRVKEAWDRDGIQKEQKQKIDMDNNAYFTQY</sequence>
<keyword evidence="2" id="KW-1185">Reference proteome</keyword>
<gene>
    <name evidence="1" type="ORF">KQJ23_12580</name>
</gene>
<accession>A0ABS6FRR7</accession>
<protein>
    <recommendedName>
        <fullName evidence="3">LexA repressor DNA-binding domain-containing protein</fullName>
    </recommendedName>
</protein>